<feature type="transmembrane region" description="Helical" evidence="8">
    <location>
        <begin position="36"/>
        <end position="55"/>
    </location>
</feature>
<keyword evidence="3 7" id="KW-0813">Transport</keyword>
<feature type="transmembrane region" description="Helical" evidence="8">
    <location>
        <begin position="237"/>
        <end position="262"/>
    </location>
</feature>
<feature type="transmembrane region" description="Helical" evidence="8">
    <location>
        <begin position="143"/>
        <end position="167"/>
    </location>
</feature>
<dbReference type="EMBL" id="JAKZMM010000002">
    <property type="protein sequence ID" value="MCJ2379273.1"/>
    <property type="molecule type" value="Genomic_DNA"/>
</dbReference>
<gene>
    <name evidence="10" type="ORF">MUN53_01345</name>
</gene>
<dbReference type="Proteomes" id="UP001165444">
    <property type="component" value="Unassembled WGS sequence"/>
</dbReference>
<evidence type="ECO:0000313" key="11">
    <source>
        <dbReference type="Proteomes" id="UP001165444"/>
    </source>
</evidence>
<keyword evidence="11" id="KW-1185">Reference proteome</keyword>
<evidence type="ECO:0000256" key="2">
    <source>
        <dbReference type="ARBA" id="ARBA00010992"/>
    </source>
</evidence>
<feature type="transmembrane region" description="Helical" evidence="8">
    <location>
        <begin position="179"/>
        <end position="198"/>
    </location>
</feature>
<dbReference type="InterPro" id="IPR050820">
    <property type="entry name" value="MFS_Sugar_Transporter"/>
</dbReference>
<keyword evidence="4 8" id="KW-0812">Transmembrane</keyword>
<feature type="transmembrane region" description="Helical" evidence="8">
    <location>
        <begin position="283"/>
        <end position="300"/>
    </location>
</feature>
<protein>
    <submittedName>
        <fullName evidence="10">Sugar porter family MFS transporter</fullName>
    </submittedName>
</protein>
<dbReference type="InterPro" id="IPR003663">
    <property type="entry name" value="Sugar/inositol_transpt"/>
</dbReference>
<name>A0ABT0BWX1_9BACT</name>
<dbReference type="InterPro" id="IPR020846">
    <property type="entry name" value="MFS_dom"/>
</dbReference>
<feature type="transmembrane region" description="Helical" evidence="8">
    <location>
        <begin position="6"/>
        <end position="24"/>
    </location>
</feature>
<proteinExistence type="inferred from homology"/>
<keyword evidence="6 8" id="KW-0472">Membrane</keyword>
<evidence type="ECO:0000313" key="10">
    <source>
        <dbReference type="EMBL" id="MCJ2379273.1"/>
    </source>
</evidence>
<feature type="domain" description="Major facilitator superfamily (MFS) profile" evidence="9">
    <location>
        <begin position="1"/>
        <end position="330"/>
    </location>
</feature>
<dbReference type="NCBIfam" id="TIGR00879">
    <property type="entry name" value="SP"/>
    <property type="match status" value="1"/>
</dbReference>
<comment type="similarity">
    <text evidence="2 7">Belongs to the major facilitator superfamily. Sugar transporter (TC 2.A.1.1) family.</text>
</comment>
<comment type="caution">
    <text evidence="10">The sequence shown here is derived from an EMBL/GenBank/DDBJ whole genome shotgun (WGS) entry which is preliminary data.</text>
</comment>
<dbReference type="PANTHER" id="PTHR48023:SF4">
    <property type="entry name" value="D-XYLOSE-PROTON SYMPORTER-LIKE 2"/>
    <property type="match status" value="1"/>
</dbReference>
<dbReference type="Gene3D" id="1.20.1250.20">
    <property type="entry name" value="MFS general substrate transporter like domains"/>
    <property type="match status" value="1"/>
</dbReference>
<evidence type="ECO:0000256" key="7">
    <source>
        <dbReference type="RuleBase" id="RU003346"/>
    </source>
</evidence>
<comment type="subcellular location">
    <subcellularLocation>
        <location evidence="1">Membrane</location>
        <topology evidence="1">Multi-pass membrane protein</topology>
    </subcellularLocation>
</comment>
<dbReference type="InterPro" id="IPR005828">
    <property type="entry name" value="MFS_sugar_transport-like"/>
</dbReference>
<keyword evidence="5 8" id="KW-1133">Transmembrane helix</keyword>
<dbReference type="InterPro" id="IPR005829">
    <property type="entry name" value="Sugar_transporter_CS"/>
</dbReference>
<evidence type="ECO:0000256" key="1">
    <source>
        <dbReference type="ARBA" id="ARBA00004141"/>
    </source>
</evidence>
<evidence type="ECO:0000256" key="8">
    <source>
        <dbReference type="SAM" id="Phobius"/>
    </source>
</evidence>
<evidence type="ECO:0000259" key="9">
    <source>
        <dbReference type="PROSITE" id="PS50850"/>
    </source>
</evidence>
<dbReference type="PANTHER" id="PTHR48023">
    <property type="entry name" value="D-XYLOSE-PROTON SYMPORTER-LIKE 2"/>
    <property type="match status" value="1"/>
</dbReference>
<evidence type="ECO:0000256" key="6">
    <source>
        <dbReference type="ARBA" id="ARBA00023136"/>
    </source>
</evidence>
<feature type="transmembrane region" description="Helical" evidence="8">
    <location>
        <begin position="210"/>
        <end position="231"/>
    </location>
</feature>
<dbReference type="SUPFAM" id="SSF103473">
    <property type="entry name" value="MFS general substrate transporter"/>
    <property type="match status" value="1"/>
</dbReference>
<dbReference type="Pfam" id="PF00083">
    <property type="entry name" value="Sugar_tr"/>
    <property type="match status" value="1"/>
</dbReference>
<organism evidence="10 11">
    <name type="scientific">Parabacteroides faecalis</name>
    <dbReference type="NCBI Taxonomy" id="2924040"/>
    <lineage>
        <taxon>Bacteria</taxon>
        <taxon>Pseudomonadati</taxon>
        <taxon>Bacteroidota</taxon>
        <taxon>Bacteroidia</taxon>
        <taxon>Bacteroidales</taxon>
        <taxon>Tannerellaceae</taxon>
        <taxon>Parabacteroides</taxon>
    </lineage>
</organism>
<evidence type="ECO:0000256" key="4">
    <source>
        <dbReference type="ARBA" id="ARBA00022692"/>
    </source>
</evidence>
<accession>A0ABT0BWX1</accession>
<feature type="transmembrane region" description="Helical" evidence="8">
    <location>
        <begin position="61"/>
        <end position="81"/>
    </location>
</feature>
<evidence type="ECO:0000256" key="3">
    <source>
        <dbReference type="ARBA" id="ARBA00022448"/>
    </source>
</evidence>
<dbReference type="RefSeq" id="WP_243323115.1">
    <property type="nucleotide sequence ID" value="NZ_JAKZMM010000002.1"/>
</dbReference>
<feature type="transmembrane region" description="Helical" evidence="8">
    <location>
        <begin position="306"/>
        <end position="322"/>
    </location>
</feature>
<evidence type="ECO:0000256" key="5">
    <source>
        <dbReference type="ARBA" id="ARBA00022989"/>
    </source>
</evidence>
<dbReference type="PROSITE" id="PS00217">
    <property type="entry name" value="SUGAR_TRANSPORT_2"/>
    <property type="match status" value="1"/>
</dbReference>
<dbReference type="PROSITE" id="PS50850">
    <property type="entry name" value="MFS"/>
    <property type="match status" value="1"/>
</dbReference>
<dbReference type="InterPro" id="IPR036259">
    <property type="entry name" value="MFS_trans_sf"/>
</dbReference>
<reference evidence="10 11" key="1">
    <citation type="submission" date="2022-03" db="EMBL/GenBank/DDBJ databases">
        <title>Parabacteroides sp. nov. isolated from swine feces.</title>
        <authorList>
            <person name="Bak J.E."/>
        </authorList>
    </citation>
    <scope>NUCLEOTIDE SEQUENCE [LARGE SCALE GENOMIC DNA]</scope>
    <source>
        <strain evidence="10 11">AGMB00274</strain>
    </source>
</reference>
<sequence length="342" mass="38426">MVFLEGIAVGIVSVALPIYVSEIMPPEKRGRSTINFQLGVVVGILLAFFVDYILLDTGEYNWRYMFLSMSLPALCFGGVLLKVSRSPRWLVSQRGIEEASKVLREQQPNQDINRLLQEIEQSLFSVSERLPWQALFRKPYLKFIVIGLAVGVFSQLSGIAIVMYYATDIFRSAGFDTDAAIGQTVIIGLTNLVFTLLAKSLIDRLGRRRLLLTGTMGMFVSLSLLTASYFVAGFPSWVLLLSLICFVACFASSMGAVSWVLLSEIFPNTIRSQGMSLGSLSNWMVNGTISFLFPIVAGAFDQGQKYCFLFFALSIFISYFFFRRYLFETKNKTLEEIEKENM</sequence>